<dbReference type="GO" id="GO:0006914">
    <property type="term" value="P:autophagy"/>
    <property type="evidence" value="ECO:0007669"/>
    <property type="project" value="TreeGrafter"/>
</dbReference>
<name>A0A9W7ZRQ9_9FUNG</name>
<organism evidence="2 3">
    <name type="scientific">Mycoemilia scoparia</name>
    <dbReference type="NCBI Taxonomy" id="417184"/>
    <lineage>
        <taxon>Eukaryota</taxon>
        <taxon>Fungi</taxon>
        <taxon>Fungi incertae sedis</taxon>
        <taxon>Zoopagomycota</taxon>
        <taxon>Kickxellomycotina</taxon>
        <taxon>Kickxellomycetes</taxon>
        <taxon>Kickxellales</taxon>
        <taxon>Kickxellaceae</taxon>
        <taxon>Mycoemilia</taxon>
    </lineage>
</organism>
<dbReference type="GO" id="GO:0005737">
    <property type="term" value="C:cytoplasm"/>
    <property type="evidence" value="ECO:0007669"/>
    <property type="project" value="TreeGrafter"/>
</dbReference>
<comment type="caution">
    <text evidence="2">The sequence shown here is derived from an EMBL/GenBank/DDBJ whole genome shotgun (WGS) entry which is preliminary data.</text>
</comment>
<protein>
    <recommendedName>
        <fullName evidence="4">CNH domain-containing protein</fullName>
    </recommendedName>
</protein>
<sequence length="1015" mass="112508">MSPQTQQRHYQVDEVPLVPIQEPYTDTETGQTVSPPRPRTLSIGSGNFMFLAAPGGEDDGNVLGVITNSNGEPTGATIQFTQYPKSLVYNDPYIVSAYANGVVEIYQVPDISCSMVGGGTAGNDKPVLTLFANDDDDDDNDNKNDNNNNISEEDSMPFRFKQKIRRLCNVSGLFLPTLITDKFYKDKNGNLINASTTTADISTAAAGGGGSGNIDTSPASILAQSRILIAGYEYVGSLITTEAPLTNLDDLLDQDRDDANNSNVEKVISIVNDLVREDISYHDSRPEISYILQKAGLICFKKNLLDDAFQCFRRSAIDPRILISAYSYIYTPLAPIITTVSSAAATAAAGKETEMSILRTLIDSIPLAKGIRHHLSTMDDIEVIIKESAKQFTAGDRSDSNNNDPEQEKVLLEVLGVNANDLLIRYLEYARQEIATNPYTWYYPDTTIAAIEGGGNNHGDDDGSGGAIIRQVHNLSVLIDTALVITFTYTEQYDEIIEFLDNTAQQRSLQSQTRSGVAKTMAKTNVDTDIVLKYMMDNQKYYAASLIKRSEGDIQGMLTIWQQILDSRNDWKDSSFGGNSGMKMYLDAVVDNKENQDLVLSSFKWLLFGCGDPTLAISKVLPLMLNETITKIDEELVFEKLKAKNKDDGDDNLRAFIEAIISADHPKAQEYERHLLELYIRDIKELYKKKPVACTDHLSGGDVGAGRLLQCRFTRAQLDLPSLTFRRFIQETPGLVEEFGQLVVIRKRLISQILDRHSKIDPAHLLAYIHSQSQYQGQEDSEDNGEGEGGEGFLGIERAILNAKLGNTEKCVDILIHQVGDFAEAEIILLHPEFENSLAQISPSASSNNNRSLKLTKDQYTIQLHKLLDIYLALPDEDISMRLISMLLTSHSSQFTVSKVISQIPEHWPLSIVESFVRQTLGYQIKQCHQSDILRSIYQSNSSQVRESWLKYTNGIGPIVVRQSRTCTECGKILGSDGGGMFAVLGKTKRVYHVNCIDKHNYRGGGTGSSNRSFL</sequence>
<evidence type="ECO:0000313" key="2">
    <source>
        <dbReference type="EMBL" id="KAJ1911015.1"/>
    </source>
</evidence>
<gene>
    <name evidence="2" type="ORF">H4219_006070</name>
</gene>
<dbReference type="AlphaFoldDB" id="A0A9W7ZRQ9"/>
<evidence type="ECO:0000313" key="3">
    <source>
        <dbReference type="Proteomes" id="UP001150538"/>
    </source>
</evidence>
<dbReference type="GO" id="GO:0016020">
    <property type="term" value="C:membrane"/>
    <property type="evidence" value="ECO:0007669"/>
    <property type="project" value="TreeGrafter"/>
</dbReference>
<dbReference type="GO" id="GO:0034058">
    <property type="term" value="P:endosomal vesicle fusion"/>
    <property type="evidence" value="ECO:0007669"/>
    <property type="project" value="TreeGrafter"/>
</dbReference>
<keyword evidence="3" id="KW-1185">Reference proteome</keyword>
<feature type="region of interest" description="Disordered" evidence="1">
    <location>
        <begin position="132"/>
        <end position="154"/>
    </location>
</feature>
<accession>A0A9W7ZRQ9</accession>
<evidence type="ECO:0008006" key="4">
    <source>
        <dbReference type="Google" id="ProtNLM"/>
    </source>
</evidence>
<evidence type="ECO:0000256" key="1">
    <source>
        <dbReference type="SAM" id="MobiDB-lite"/>
    </source>
</evidence>
<dbReference type="PANTHER" id="PTHR12894">
    <property type="entry name" value="CNH DOMAIN CONTAINING"/>
    <property type="match status" value="1"/>
</dbReference>
<dbReference type="PANTHER" id="PTHR12894:SF27">
    <property type="entry name" value="TRANSFORMING GROWTH FACTOR-BETA RECEPTOR-ASSOCIATED PROTEIN 1"/>
    <property type="match status" value="1"/>
</dbReference>
<reference evidence="2" key="1">
    <citation type="submission" date="2022-07" db="EMBL/GenBank/DDBJ databases">
        <title>Phylogenomic reconstructions and comparative analyses of Kickxellomycotina fungi.</title>
        <authorList>
            <person name="Reynolds N.K."/>
            <person name="Stajich J.E."/>
            <person name="Barry K."/>
            <person name="Grigoriev I.V."/>
            <person name="Crous P."/>
            <person name="Smith M.E."/>
        </authorList>
    </citation>
    <scope>NUCLEOTIDE SEQUENCE</scope>
    <source>
        <strain evidence="2">NBRC 100468</strain>
    </source>
</reference>
<dbReference type="OrthoDB" id="10258882at2759"/>
<dbReference type="Proteomes" id="UP001150538">
    <property type="component" value="Unassembled WGS sequence"/>
</dbReference>
<proteinExistence type="predicted"/>
<dbReference type="InterPro" id="IPR032914">
    <property type="entry name" value="Vam6/VPS39/TRAP1"/>
</dbReference>
<dbReference type="EMBL" id="JANBPU010000498">
    <property type="protein sequence ID" value="KAJ1911015.1"/>
    <property type="molecule type" value="Genomic_DNA"/>
</dbReference>